<dbReference type="InterPro" id="IPR005074">
    <property type="entry name" value="Peptidase_C39"/>
</dbReference>
<evidence type="ECO:0000313" key="15">
    <source>
        <dbReference type="Proteomes" id="UP000195305"/>
    </source>
</evidence>
<dbReference type="GO" id="GO:0005524">
    <property type="term" value="F:ATP binding"/>
    <property type="evidence" value="ECO:0007669"/>
    <property type="project" value="UniProtKB-KW"/>
</dbReference>
<evidence type="ECO:0000256" key="3">
    <source>
        <dbReference type="ARBA" id="ARBA00022741"/>
    </source>
</evidence>
<dbReference type="CDD" id="cd03228">
    <property type="entry name" value="ABCC_MRP_Like"/>
    <property type="match status" value="1"/>
</dbReference>
<evidence type="ECO:0000256" key="1">
    <source>
        <dbReference type="ARBA" id="ARBA00004651"/>
    </source>
</evidence>
<evidence type="ECO:0000256" key="9">
    <source>
        <dbReference type="ARBA" id="ARBA00043264"/>
    </source>
</evidence>
<keyword evidence="4" id="KW-0378">Hydrolase</keyword>
<evidence type="ECO:0000313" key="14">
    <source>
        <dbReference type="EMBL" id="OUQ34252.1"/>
    </source>
</evidence>
<sequence>MYKYPIELQDEEKACGAYCIAMILKYYHFHDEIKNIKKKARLNQNGISIKGMIECLKSYQIEAKAYEAHLDDVEKEVKCPCILYMIEAGLGHFVVLYEIKDDEFIIGDPARGLITLYREDVEDIFGRFVIVIKHVGRVPELRYKSYFQFLKEMFLSYQKYLTSFLWKGLWIALIGYGSSYFFQILIDYIDLKTPFFYMAVLSLGYCFLEMMRTYLSQLKMKEMIHLQKAMDEDYVFQSFMNMLKQPETFYRQDDGVIQSQLLSLFELTEMSLECFEKFFLDGMFFVVLWIGMWFLNIWMTCIVSVVLLIIVLMSYRRLKDFQTLNKNYLEAHFHFGHHVLELIENHRLICYFDLFQRQRERSYHIYLDEALLKEKQALFLNQFHSLVQYMIVLCYGMILCLGFYFFSQKTMTMGQLMMFYMLVSYCIQPVLNIVTLASQYKQVSLIYEKYKNFEIDEQPSLETLNQSITSIRYDDVSYAYGYQMPVLEHIDLDIHHHLWIKGATGSGKSTLLKLLMGQDDTYQGDIYMNGQELRQIDLSSLHQHIGYLNETPTFLHMTLKDNFLCPDEKKIQFYLKTFNQEQLIDMFHIVLNEDGSPLSLGQRQVVALIRMLCREWDVLIMDEAFSHLDTRLANKILRYLLKNDEGKIYIMVNHQTKIVNKDMECVIIEKGKIKK</sequence>
<evidence type="ECO:0000256" key="7">
    <source>
        <dbReference type="ARBA" id="ARBA00022989"/>
    </source>
</evidence>
<keyword evidence="6" id="KW-0813">Transport</keyword>
<dbReference type="GO" id="GO:0006508">
    <property type="term" value="P:proteolysis"/>
    <property type="evidence" value="ECO:0007669"/>
    <property type="project" value="InterPro"/>
</dbReference>
<gene>
    <name evidence="14" type="ORF">B5E75_07175</name>
</gene>
<evidence type="ECO:0000259" key="11">
    <source>
        <dbReference type="PROSITE" id="PS50893"/>
    </source>
</evidence>
<keyword evidence="6" id="KW-0653">Protein transport</keyword>
<dbReference type="InterPro" id="IPR003439">
    <property type="entry name" value="ABC_transporter-like_ATP-bd"/>
</dbReference>
<dbReference type="Pfam" id="PF03412">
    <property type="entry name" value="Peptidase_C39"/>
    <property type="match status" value="1"/>
</dbReference>
<dbReference type="Pfam" id="PF00664">
    <property type="entry name" value="ABC_membrane"/>
    <property type="match status" value="1"/>
</dbReference>
<dbReference type="PANTHER" id="PTHR24221">
    <property type="entry name" value="ATP-BINDING CASSETTE SUB-FAMILY B"/>
    <property type="match status" value="1"/>
</dbReference>
<dbReference type="Gene3D" id="3.90.70.10">
    <property type="entry name" value="Cysteine proteinases"/>
    <property type="match status" value="1"/>
</dbReference>
<dbReference type="GO" id="GO:0043213">
    <property type="term" value="P:bacteriocin transport"/>
    <property type="evidence" value="ECO:0007669"/>
    <property type="project" value="UniProtKB-KW"/>
</dbReference>
<keyword evidence="8 10" id="KW-0472">Membrane</keyword>
<dbReference type="InterPro" id="IPR017871">
    <property type="entry name" value="ABC_transporter-like_CS"/>
</dbReference>
<dbReference type="RefSeq" id="WP_087358073.1">
    <property type="nucleotide sequence ID" value="NZ_NFLJ01000018.1"/>
</dbReference>
<keyword evidence="15" id="KW-1185">Reference proteome</keyword>
<keyword evidence="4" id="KW-0788">Thiol protease</keyword>
<dbReference type="InterPro" id="IPR011527">
    <property type="entry name" value="ABC1_TM_dom"/>
</dbReference>
<evidence type="ECO:0000259" key="13">
    <source>
        <dbReference type="PROSITE" id="PS50990"/>
    </source>
</evidence>
<evidence type="ECO:0000256" key="6">
    <source>
        <dbReference type="ARBA" id="ARBA00022927"/>
    </source>
</evidence>
<keyword evidence="9" id="KW-0080">Bacteriocin transport</keyword>
<evidence type="ECO:0000256" key="8">
    <source>
        <dbReference type="ARBA" id="ARBA00023136"/>
    </source>
</evidence>
<dbReference type="Gene3D" id="1.20.1560.10">
    <property type="entry name" value="ABC transporter type 1, transmembrane domain"/>
    <property type="match status" value="1"/>
</dbReference>
<dbReference type="AlphaFoldDB" id="A0A1Y4SZ81"/>
<dbReference type="GO" id="GO:0016887">
    <property type="term" value="F:ATP hydrolysis activity"/>
    <property type="evidence" value="ECO:0007669"/>
    <property type="project" value="InterPro"/>
</dbReference>
<feature type="domain" description="ABC transporter" evidence="11">
    <location>
        <begin position="471"/>
        <end position="675"/>
    </location>
</feature>
<dbReference type="PROSITE" id="PS50893">
    <property type="entry name" value="ABC_TRANSPORTER_2"/>
    <property type="match status" value="1"/>
</dbReference>
<dbReference type="GO" id="GO:0005886">
    <property type="term" value="C:plasma membrane"/>
    <property type="evidence" value="ECO:0007669"/>
    <property type="project" value="UniProtKB-SubCell"/>
</dbReference>
<dbReference type="InterPro" id="IPR039421">
    <property type="entry name" value="Type_1_exporter"/>
</dbReference>
<dbReference type="InterPro" id="IPR003593">
    <property type="entry name" value="AAA+_ATPase"/>
</dbReference>
<proteinExistence type="predicted"/>
<feature type="transmembrane region" description="Helical" evidence="10">
    <location>
        <begin position="169"/>
        <end position="189"/>
    </location>
</feature>
<dbReference type="InterPro" id="IPR036640">
    <property type="entry name" value="ABC1_TM_sf"/>
</dbReference>
<comment type="caution">
    <text evidence="14">The sequence shown here is derived from an EMBL/GenBank/DDBJ whole genome shotgun (WGS) entry which is preliminary data.</text>
</comment>
<keyword evidence="4" id="KW-0645">Protease</keyword>
<dbReference type="Pfam" id="PF00005">
    <property type="entry name" value="ABC_tran"/>
    <property type="match status" value="1"/>
</dbReference>
<dbReference type="Gene3D" id="3.40.50.300">
    <property type="entry name" value="P-loop containing nucleotide triphosphate hydrolases"/>
    <property type="match status" value="1"/>
</dbReference>
<dbReference type="EMBL" id="NFLJ01000018">
    <property type="protein sequence ID" value="OUQ34252.1"/>
    <property type="molecule type" value="Genomic_DNA"/>
</dbReference>
<evidence type="ECO:0000256" key="4">
    <source>
        <dbReference type="ARBA" id="ARBA00022807"/>
    </source>
</evidence>
<evidence type="ECO:0008006" key="16">
    <source>
        <dbReference type="Google" id="ProtNLM"/>
    </source>
</evidence>
<dbReference type="GO" id="GO:0015031">
    <property type="term" value="P:protein transport"/>
    <property type="evidence" value="ECO:0007669"/>
    <property type="project" value="UniProtKB-KW"/>
</dbReference>
<dbReference type="PROSITE" id="PS50990">
    <property type="entry name" value="PEPTIDASE_C39"/>
    <property type="match status" value="1"/>
</dbReference>
<dbReference type="GO" id="GO:0140359">
    <property type="term" value="F:ABC-type transporter activity"/>
    <property type="evidence" value="ECO:0007669"/>
    <property type="project" value="InterPro"/>
</dbReference>
<feature type="transmembrane region" description="Helical" evidence="10">
    <location>
        <begin position="286"/>
        <end position="315"/>
    </location>
</feature>
<dbReference type="PROSITE" id="PS50929">
    <property type="entry name" value="ABC_TM1F"/>
    <property type="match status" value="1"/>
</dbReference>
<feature type="transmembrane region" description="Helical" evidence="10">
    <location>
        <begin position="418"/>
        <end position="437"/>
    </location>
</feature>
<dbReference type="SMART" id="SM00382">
    <property type="entry name" value="AAA"/>
    <property type="match status" value="1"/>
</dbReference>
<keyword evidence="2 10" id="KW-0812">Transmembrane</keyword>
<keyword evidence="3" id="KW-0547">Nucleotide-binding</keyword>
<evidence type="ECO:0000256" key="5">
    <source>
        <dbReference type="ARBA" id="ARBA00022840"/>
    </source>
</evidence>
<accession>A0A1Y4SZ81</accession>
<keyword evidence="5" id="KW-0067">ATP-binding</keyword>
<dbReference type="GO" id="GO:0008234">
    <property type="term" value="F:cysteine-type peptidase activity"/>
    <property type="evidence" value="ECO:0007669"/>
    <property type="project" value="UniProtKB-KW"/>
</dbReference>
<organism evidence="14 15">
    <name type="scientific">Massilimicrobiota timonensis</name>
    <dbReference type="NCBI Taxonomy" id="1776392"/>
    <lineage>
        <taxon>Bacteria</taxon>
        <taxon>Bacillati</taxon>
        <taxon>Bacillota</taxon>
        <taxon>Erysipelotrichia</taxon>
        <taxon>Erysipelotrichales</taxon>
        <taxon>Erysipelotrichaceae</taxon>
        <taxon>Massilimicrobiota</taxon>
    </lineage>
</organism>
<dbReference type="SUPFAM" id="SSF90123">
    <property type="entry name" value="ABC transporter transmembrane region"/>
    <property type="match status" value="1"/>
</dbReference>
<protein>
    <recommendedName>
        <fullName evidence="16">ABC transporter ATP-binding protein</fullName>
    </recommendedName>
</protein>
<evidence type="ECO:0000256" key="2">
    <source>
        <dbReference type="ARBA" id="ARBA00022692"/>
    </source>
</evidence>
<dbReference type="InterPro" id="IPR027417">
    <property type="entry name" value="P-loop_NTPase"/>
</dbReference>
<feature type="domain" description="Peptidase C39" evidence="13">
    <location>
        <begin position="9"/>
        <end position="132"/>
    </location>
</feature>
<feature type="transmembrane region" description="Helical" evidence="10">
    <location>
        <begin position="386"/>
        <end position="406"/>
    </location>
</feature>
<dbReference type="Proteomes" id="UP000195305">
    <property type="component" value="Unassembled WGS sequence"/>
</dbReference>
<dbReference type="SUPFAM" id="SSF52540">
    <property type="entry name" value="P-loop containing nucleoside triphosphate hydrolases"/>
    <property type="match status" value="1"/>
</dbReference>
<reference evidence="14 15" key="1">
    <citation type="journal article" date="2018" name="BMC Genomics">
        <title>Whole genome sequencing and function prediction of 133 gut anaerobes isolated from chicken caecum in pure cultures.</title>
        <authorList>
            <person name="Medvecky M."/>
            <person name="Cejkova D."/>
            <person name="Polansky O."/>
            <person name="Karasova D."/>
            <person name="Kubasova T."/>
            <person name="Cizek A."/>
            <person name="Rychlik I."/>
        </authorList>
    </citation>
    <scope>NUCLEOTIDE SEQUENCE [LARGE SCALE GENOMIC DNA]</scope>
    <source>
        <strain evidence="14 15">An13</strain>
    </source>
</reference>
<dbReference type="PROSITE" id="PS00211">
    <property type="entry name" value="ABC_TRANSPORTER_1"/>
    <property type="match status" value="1"/>
</dbReference>
<evidence type="ECO:0000256" key="10">
    <source>
        <dbReference type="SAM" id="Phobius"/>
    </source>
</evidence>
<evidence type="ECO:0000259" key="12">
    <source>
        <dbReference type="PROSITE" id="PS50929"/>
    </source>
</evidence>
<feature type="transmembrane region" description="Helical" evidence="10">
    <location>
        <begin position="195"/>
        <end position="215"/>
    </location>
</feature>
<name>A0A1Y4SZ81_9FIRM</name>
<dbReference type="OrthoDB" id="1650832at2"/>
<comment type="subcellular location">
    <subcellularLocation>
        <location evidence="1">Cell membrane</location>
        <topology evidence="1">Multi-pass membrane protein</topology>
    </subcellularLocation>
</comment>
<dbReference type="PANTHER" id="PTHR24221:SF654">
    <property type="entry name" value="ATP-BINDING CASSETTE SUB-FAMILY B MEMBER 6"/>
    <property type="match status" value="1"/>
</dbReference>
<keyword evidence="7 10" id="KW-1133">Transmembrane helix</keyword>
<dbReference type="GO" id="GO:0034040">
    <property type="term" value="F:ATPase-coupled lipid transmembrane transporter activity"/>
    <property type="evidence" value="ECO:0007669"/>
    <property type="project" value="TreeGrafter"/>
</dbReference>
<feature type="domain" description="ABC transmembrane type-1" evidence="12">
    <location>
        <begin position="171"/>
        <end position="442"/>
    </location>
</feature>